<keyword evidence="3" id="KW-1185">Reference proteome</keyword>
<evidence type="ECO:0008006" key="4">
    <source>
        <dbReference type="Google" id="ProtNLM"/>
    </source>
</evidence>
<name>A0A1T4L9D3_9FIRM</name>
<organism evidence="2 3">
    <name type="scientific">Eubacterium ruminantium</name>
    <dbReference type="NCBI Taxonomy" id="42322"/>
    <lineage>
        <taxon>Bacteria</taxon>
        <taxon>Bacillati</taxon>
        <taxon>Bacillota</taxon>
        <taxon>Clostridia</taxon>
        <taxon>Eubacteriales</taxon>
        <taxon>Eubacteriaceae</taxon>
        <taxon>Eubacterium</taxon>
    </lineage>
</organism>
<evidence type="ECO:0000313" key="3">
    <source>
        <dbReference type="Proteomes" id="UP000189857"/>
    </source>
</evidence>
<evidence type="ECO:0000313" key="2">
    <source>
        <dbReference type="EMBL" id="SJZ51392.1"/>
    </source>
</evidence>
<protein>
    <recommendedName>
        <fullName evidence="4">DUF4129 domain-containing protein</fullName>
    </recommendedName>
</protein>
<keyword evidence="1" id="KW-0472">Membrane</keyword>
<accession>A0A1T4L9D3</accession>
<evidence type="ECO:0000256" key="1">
    <source>
        <dbReference type="SAM" id="Phobius"/>
    </source>
</evidence>
<sequence length="158" mass="18135">MKTSVKLQEPISYMTLWLIIAAVLVALVIFMQVFFRIKLRGRLGKSKKIKIKKPKPKTLIEIKTAYLGKLAQIEYNLRSSSISTKEAYQKMSLCIRGFVYETTGIPVEKYTLTEIKEVGIPVLTQLVSEYYEPEFAMATYADVNQSILKTRKVLESWS</sequence>
<gene>
    <name evidence="2" type="ORF">SAMN02745110_00750</name>
</gene>
<reference evidence="2 3" key="1">
    <citation type="submission" date="2017-02" db="EMBL/GenBank/DDBJ databases">
        <authorList>
            <person name="Peterson S.W."/>
        </authorList>
    </citation>
    <scope>NUCLEOTIDE SEQUENCE [LARGE SCALE GENOMIC DNA]</scope>
    <source>
        <strain evidence="2 3">ATCC 17233</strain>
    </source>
</reference>
<dbReference type="RefSeq" id="WP_078786517.1">
    <property type="nucleotide sequence ID" value="NZ_FMTO01000005.1"/>
</dbReference>
<proteinExistence type="predicted"/>
<feature type="transmembrane region" description="Helical" evidence="1">
    <location>
        <begin position="12"/>
        <end position="35"/>
    </location>
</feature>
<keyword evidence="1" id="KW-0812">Transmembrane</keyword>
<dbReference type="AlphaFoldDB" id="A0A1T4L9D3"/>
<dbReference type="Proteomes" id="UP000189857">
    <property type="component" value="Unassembled WGS sequence"/>
</dbReference>
<keyword evidence="1" id="KW-1133">Transmembrane helix</keyword>
<dbReference type="EMBL" id="FUXA01000005">
    <property type="protein sequence ID" value="SJZ51392.1"/>
    <property type="molecule type" value="Genomic_DNA"/>
</dbReference>
<dbReference type="OrthoDB" id="2003189at2"/>